<dbReference type="InterPro" id="IPR004088">
    <property type="entry name" value="KH_dom_type_1"/>
</dbReference>
<evidence type="ECO:0000256" key="2">
    <source>
        <dbReference type="SAM" id="MobiDB-lite"/>
    </source>
</evidence>
<dbReference type="OrthoDB" id="9995375at2759"/>
<dbReference type="SMART" id="SM00333">
    <property type="entry name" value="TUDOR"/>
    <property type="match status" value="1"/>
</dbReference>
<feature type="region of interest" description="Disordered" evidence="2">
    <location>
        <begin position="196"/>
        <end position="230"/>
    </location>
</feature>
<keyword evidence="1" id="KW-0694">RNA-binding</keyword>
<dbReference type="PROSITE" id="PS50084">
    <property type="entry name" value="KH_TYPE_1"/>
    <property type="match status" value="2"/>
</dbReference>
<dbReference type="SUPFAM" id="SSF63748">
    <property type="entry name" value="Tudor/PWWP/MBT"/>
    <property type="match status" value="1"/>
</dbReference>
<dbReference type="Proteomes" id="UP000245119">
    <property type="component" value="Linkage Group LG2"/>
</dbReference>
<dbReference type="InterPro" id="IPR002999">
    <property type="entry name" value="Tudor"/>
</dbReference>
<keyword evidence="3" id="KW-0812">Transmembrane</keyword>
<dbReference type="GO" id="GO:0034587">
    <property type="term" value="P:piRNA processing"/>
    <property type="evidence" value="ECO:0007669"/>
    <property type="project" value="TreeGrafter"/>
</dbReference>
<evidence type="ECO:0000259" key="4">
    <source>
        <dbReference type="PROSITE" id="PS50304"/>
    </source>
</evidence>
<dbReference type="FunFam" id="2.30.30.140:FF:000018">
    <property type="entry name" value="Serine/threonine-protein kinase 31"/>
    <property type="match status" value="1"/>
</dbReference>
<dbReference type="InterPro" id="IPR035437">
    <property type="entry name" value="SNase_OB-fold_sf"/>
</dbReference>
<keyword evidence="6" id="KW-1185">Reference proteome</keyword>
<dbReference type="AlphaFoldDB" id="A0A2T7PRY8"/>
<evidence type="ECO:0000256" key="1">
    <source>
        <dbReference type="PROSITE-ProRule" id="PRU00117"/>
    </source>
</evidence>
<dbReference type="Gene3D" id="2.40.50.90">
    <property type="match status" value="2"/>
</dbReference>
<dbReference type="SUPFAM" id="SSF54791">
    <property type="entry name" value="Eukaryotic type KH-domain (KH-domain type I)"/>
    <property type="match status" value="2"/>
</dbReference>
<reference evidence="5 6" key="1">
    <citation type="submission" date="2018-04" db="EMBL/GenBank/DDBJ databases">
        <title>The genome of golden apple snail Pomacea canaliculata provides insight into stress tolerance and invasive adaptation.</title>
        <authorList>
            <person name="Liu C."/>
            <person name="Liu B."/>
            <person name="Ren Y."/>
            <person name="Zhang Y."/>
            <person name="Wang H."/>
            <person name="Li S."/>
            <person name="Jiang F."/>
            <person name="Yin L."/>
            <person name="Zhang G."/>
            <person name="Qian W."/>
            <person name="Fan W."/>
        </authorList>
    </citation>
    <scope>NUCLEOTIDE SEQUENCE [LARGE SCALE GENOMIC DNA]</scope>
    <source>
        <strain evidence="5">SZHN2017</strain>
        <tissue evidence="5">Muscle</tissue>
    </source>
</reference>
<dbReference type="PANTHER" id="PTHR22948">
    <property type="entry name" value="TUDOR DOMAIN CONTAINING PROTEIN"/>
    <property type="match status" value="1"/>
</dbReference>
<dbReference type="Pfam" id="PF00567">
    <property type="entry name" value="TUDOR"/>
    <property type="match status" value="1"/>
</dbReference>
<proteinExistence type="predicted"/>
<dbReference type="GO" id="GO:0003723">
    <property type="term" value="F:RNA binding"/>
    <property type="evidence" value="ECO:0007669"/>
    <property type="project" value="UniProtKB-UniRule"/>
</dbReference>
<comment type="caution">
    <text evidence="5">The sequence shown here is derived from an EMBL/GenBank/DDBJ whole genome shotgun (WGS) entry which is preliminary data.</text>
</comment>
<organism evidence="5 6">
    <name type="scientific">Pomacea canaliculata</name>
    <name type="common">Golden apple snail</name>
    <dbReference type="NCBI Taxonomy" id="400727"/>
    <lineage>
        <taxon>Eukaryota</taxon>
        <taxon>Metazoa</taxon>
        <taxon>Spiralia</taxon>
        <taxon>Lophotrochozoa</taxon>
        <taxon>Mollusca</taxon>
        <taxon>Gastropoda</taxon>
        <taxon>Caenogastropoda</taxon>
        <taxon>Architaenioglossa</taxon>
        <taxon>Ampullarioidea</taxon>
        <taxon>Ampullariidae</taxon>
        <taxon>Pomacea</taxon>
    </lineage>
</organism>
<dbReference type="InterPro" id="IPR050621">
    <property type="entry name" value="Tudor_domain_containing"/>
</dbReference>
<feature type="domain" description="Tudor" evidence="4">
    <location>
        <begin position="310"/>
        <end position="368"/>
    </location>
</feature>
<keyword evidence="3" id="KW-1133">Transmembrane helix</keyword>
<protein>
    <recommendedName>
        <fullName evidence="4">Tudor domain-containing protein</fullName>
    </recommendedName>
</protein>
<gene>
    <name evidence="5" type="ORF">C0Q70_03135</name>
</gene>
<dbReference type="GO" id="GO:0043186">
    <property type="term" value="C:P granule"/>
    <property type="evidence" value="ECO:0007669"/>
    <property type="project" value="TreeGrafter"/>
</dbReference>
<feature type="transmembrane region" description="Helical" evidence="3">
    <location>
        <begin position="7"/>
        <end position="28"/>
    </location>
</feature>
<dbReference type="STRING" id="400727.A0A2T7PRY8"/>
<dbReference type="InterPro" id="IPR004087">
    <property type="entry name" value="KH_dom"/>
</dbReference>
<dbReference type="SMART" id="SM00322">
    <property type="entry name" value="KH"/>
    <property type="match status" value="2"/>
</dbReference>
<keyword evidence="3" id="KW-0472">Membrane</keyword>
<dbReference type="GO" id="GO:0005739">
    <property type="term" value="C:mitochondrion"/>
    <property type="evidence" value="ECO:0007669"/>
    <property type="project" value="UniProtKB-ARBA"/>
</dbReference>
<dbReference type="Gene3D" id="3.30.1370.10">
    <property type="entry name" value="K Homology domain, type 1"/>
    <property type="match status" value="2"/>
</dbReference>
<evidence type="ECO:0000313" key="6">
    <source>
        <dbReference type="Proteomes" id="UP000245119"/>
    </source>
</evidence>
<dbReference type="InterPro" id="IPR036612">
    <property type="entry name" value="KH_dom_type_1_sf"/>
</dbReference>
<dbReference type="Pfam" id="PF00013">
    <property type="entry name" value="KH_1"/>
    <property type="match status" value="2"/>
</dbReference>
<evidence type="ECO:0000313" key="5">
    <source>
        <dbReference type="EMBL" id="PVD36160.1"/>
    </source>
</evidence>
<evidence type="ECO:0000256" key="3">
    <source>
        <dbReference type="SAM" id="Phobius"/>
    </source>
</evidence>
<accession>A0A2T7PRY8</accession>
<dbReference type="GO" id="GO:0007283">
    <property type="term" value="P:spermatogenesis"/>
    <property type="evidence" value="ECO:0007669"/>
    <property type="project" value="TreeGrafter"/>
</dbReference>
<dbReference type="GO" id="GO:0030719">
    <property type="term" value="P:P granule organization"/>
    <property type="evidence" value="ECO:0007669"/>
    <property type="project" value="TreeGrafter"/>
</dbReference>
<feature type="compositionally biased region" description="Basic and acidic residues" evidence="2">
    <location>
        <begin position="202"/>
        <end position="230"/>
    </location>
</feature>
<dbReference type="PANTHER" id="PTHR22948:SF18">
    <property type="entry name" value="TUDOR AND KH DOMAIN-CONTAINING PROTEIN"/>
    <property type="match status" value="1"/>
</dbReference>
<dbReference type="EMBL" id="PZQS01000002">
    <property type="protein sequence ID" value="PVD36160.1"/>
    <property type="molecule type" value="Genomic_DNA"/>
</dbReference>
<sequence length="442" mass="49358">MQQISILGKLAAVFIAIPATICLAYWLFVRRDDDDEYGSKKVEITSRQTVIQVAVPNKAVGSVIGRQGITIKEIHEMSGAKVYFSDHDSNHTSEEDRLVVIRGTSEEALKAELMIRKIVADVSNIITEEVQVPGYCLGRIIGRGGENIRMISRLSQCKIVADKSHRSQRTSAFRVISITGHQQQIKLAKSLIEEKVSEEEESRAKTRVNDGSREQQKQAKAHTNREKEEQLFSLPSRVVEEGEQWDVGIKCSESSSIRDSMEVFVSAVEHPGHFWVQIITASSLQLDKMTDDMTSFYNNSATAQTYGVSEVRPGDVVAAPFEADRAWYRARILGMQEGNVDLYFIDFGDNGLVKPDQLRQLKPEYLSLPVQAIECKLADVEPVECALSPPLMHRDTATNMAPRCATCTWERSGGEEKTAKGKNSQEQTTKLLVAFGVAYERN</sequence>
<name>A0A2T7PRY8_POMCA</name>
<dbReference type="PROSITE" id="PS50304">
    <property type="entry name" value="TUDOR"/>
    <property type="match status" value="1"/>
</dbReference>